<dbReference type="InterPro" id="IPR000362">
    <property type="entry name" value="Fumarate_lyase_fam"/>
</dbReference>
<proteinExistence type="inferred from homology"/>
<dbReference type="GO" id="GO:0005829">
    <property type="term" value="C:cytosol"/>
    <property type="evidence" value="ECO:0007669"/>
    <property type="project" value="TreeGrafter"/>
</dbReference>
<gene>
    <name evidence="6" type="ORF">METZ01_LOCUS48470</name>
</gene>
<evidence type="ECO:0000259" key="5">
    <source>
        <dbReference type="Pfam" id="PF10415"/>
    </source>
</evidence>
<dbReference type="InterPro" id="IPR022761">
    <property type="entry name" value="Fumarate_lyase_N"/>
</dbReference>
<dbReference type="Gene3D" id="1.10.275.10">
    <property type="entry name" value="Fumarase/aspartase (N-terminal domain)"/>
    <property type="match status" value="1"/>
</dbReference>
<evidence type="ECO:0000259" key="4">
    <source>
        <dbReference type="Pfam" id="PF00206"/>
    </source>
</evidence>
<dbReference type="Gene3D" id="1.20.200.10">
    <property type="entry name" value="Fumarase/aspartase (Central domain)"/>
    <property type="match status" value="1"/>
</dbReference>
<dbReference type="GO" id="GO:0008797">
    <property type="term" value="F:aspartate ammonia-lyase activity"/>
    <property type="evidence" value="ECO:0007669"/>
    <property type="project" value="TreeGrafter"/>
</dbReference>
<dbReference type="HAMAP" id="MF_00743">
    <property type="entry name" value="FumaraseC"/>
    <property type="match status" value="1"/>
</dbReference>
<name>A0A381RUT5_9ZZZZ</name>
<feature type="domain" description="Fumarate lyase N-terminal" evidence="4">
    <location>
        <begin position="14"/>
        <end position="342"/>
    </location>
</feature>
<keyword evidence="3" id="KW-0456">Lyase</keyword>
<dbReference type="InterPro" id="IPR018951">
    <property type="entry name" value="Fumarase_C_C"/>
</dbReference>
<dbReference type="PANTHER" id="PTHR42696:SF2">
    <property type="entry name" value="ASPARTATE AMMONIA-LYASE"/>
    <property type="match status" value="1"/>
</dbReference>
<dbReference type="PRINTS" id="PR00145">
    <property type="entry name" value="ARGSUCLYASE"/>
</dbReference>
<dbReference type="FunFam" id="1.10.40.30:FF:000002">
    <property type="entry name" value="Fumarate hydratase class II"/>
    <property type="match status" value="1"/>
</dbReference>
<dbReference type="GO" id="GO:0004333">
    <property type="term" value="F:fumarate hydratase activity"/>
    <property type="evidence" value="ECO:0007669"/>
    <property type="project" value="UniProtKB-EC"/>
</dbReference>
<dbReference type="PANTHER" id="PTHR42696">
    <property type="entry name" value="ASPARTATE AMMONIA-LYASE"/>
    <property type="match status" value="1"/>
</dbReference>
<dbReference type="PROSITE" id="PS00163">
    <property type="entry name" value="FUMARATE_LYASES"/>
    <property type="match status" value="1"/>
</dbReference>
<protein>
    <recommendedName>
        <fullName evidence="2">fumarate hydratase</fullName>
        <ecNumber evidence="2">4.2.1.2</ecNumber>
    </recommendedName>
</protein>
<dbReference type="Gene3D" id="1.10.40.30">
    <property type="entry name" value="Fumarase/aspartase (C-terminal domain)"/>
    <property type="match status" value="1"/>
</dbReference>
<dbReference type="FunFam" id="1.20.200.10:FF:000001">
    <property type="entry name" value="Fumarate hydratase, mitochondrial"/>
    <property type="match status" value="1"/>
</dbReference>
<dbReference type="Pfam" id="PF10415">
    <property type="entry name" value="FumaraseC_C"/>
    <property type="match status" value="1"/>
</dbReference>
<organism evidence="6">
    <name type="scientific">marine metagenome</name>
    <dbReference type="NCBI Taxonomy" id="408172"/>
    <lineage>
        <taxon>unclassified sequences</taxon>
        <taxon>metagenomes</taxon>
        <taxon>ecological metagenomes</taxon>
    </lineage>
</organism>
<dbReference type="InterPro" id="IPR008948">
    <property type="entry name" value="L-Aspartase-like"/>
</dbReference>
<comment type="similarity">
    <text evidence="1">Belongs to the class-II fumarase/aspartase family. Fumarase subfamily.</text>
</comment>
<feature type="domain" description="Fumarase C C-terminal" evidence="5">
    <location>
        <begin position="408"/>
        <end position="461"/>
    </location>
</feature>
<dbReference type="NCBIfam" id="NF008909">
    <property type="entry name" value="PRK12273.1"/>
    <property type="match status" value="1"/>
</dbReference>
<dbReference type="Pfam" id="PF00206">
    <property type="entry name" value="Lyase_1"/>
    <property type="match status" value="1"/>
</dbReference>
<dbReference type="PRINTS" id="PR00149">
    <property type="entry name" value="FUMRATELYASE"/>
</dbReference>
<dbReference type="GO" id="GO:0006106">
    <property type="term" value="P:fumarate metabolic process"/>
    <property type="evidence" value="ECO:0007669"/>
    <property type="project" value="InterPro"/>
</dbReference>
<dbReference type="InterPro" id="IPR020557">
    <property type="entry name" value="Fumarate_lyase_CS"/>
</dbReference>
<evidence type="ECO:0000256" key="2">
    <source>
        <dbReference type="ARBA" id="ARBA00012921"/>
    </source>
</evidence>
<accession>A0A381RUT5</accession>
<dbReference type="EC" id="4.2.1.2" evidence="2"/>
<dbReference type="SUPFAM" id="SSF48557">
    <property type="entry name" value="L-aspartase-like"/>
    <property type="match status" value="1"/>
</dbReference>
<dbReference type="GO" id="GO:0006531">
    <property type="term" value="P:aspartate metabolic process"/>
    <property type="evidence" value="ECO:0007669"/>
    <property type="project" value="TreeGrafter"/>
</dbReference>
<dbReference type="GO" id="GO:0006099">
    <property type="term" value="P:tricarboxylic acid cycle"/>
    <property type="evidence" value="ECO:0007669"/>
    <property type="project" value="InterPro"/>
</dbReference>
<dbReference type="AlphaFoldDB" id="A0A381RUT5"/>
<dbReference type="InterPro" id="IPR005677">
    <property type="entry name" value="Fum_hydII"/>
</dbReference>
<dbReference type="EMBL" id="UINC01002340">
    <property type="protein sequence ID" value="SUZ95616.1"/>
    <property type="molecule type" value="Genomic_DNA"/>
</dbReference>
<dbReference type="FunFam" id="1.10.275.10:FF:000001">
    <property type="entry name" value="Fumarate hydratase, mitochondrial"/>
    <property type="match status" value="1"/>
</dbReference>
<sequence>MAKKRYRVEKDSLGEVKIPFNALWGPQTQRAIDNFPVSGITFNFPFSRSFLMAMGVIKDAAARANKSLNLLDTKRARAIIKASREVWSGKHDDQFPVDIFQTGSGTSTNMNANEVIGKLATKYCGVEVDPNDHVNMSQSSNDVIPTAINISCHCDLEHFLLPALESLIKAVDNKSKKLEGVTKTGRTHLMDAMPIDMSQELNAWKSQLESSQESLLAVTEKLLFLPQGGTAVGTGINAHPRFTKEFAKEVSKLGKVKAKPSNDFFRSLSAQDISLQVSGELRNLATILMKISNDLRWMNSGPLTGIGEIELKALQPGSSIMPGKVNPVIPESVAMVCADVIGNDNTVAIAAQSGNFQLNVMLPVIAYNVLKSINILSGALTILSNKAIKTFKVNNKKIADNLKRNPILVTALNPVIGYAKAAEIAKKAYREGRPILDVAIEETNLSRKKLEKLLDPTNLTKGGIKK</sequence>
<dbReference type="InterPro" id="IPR024083">
    <property type="entry name" value="Fumarase/histidase_N"/>
</dbReference>
<evidence type="ECO:0000256" key="1">
    <source>
        <dbReference type="ARBA" id="ARBA00009084"/>
    </source>
</evidence>
<evidence type="ECO:0000256" key="3">
    <source>
        <dbReference type="ARBA" id="ARBA00023239"/>
    </source>
</evidence>
<evidence type="ECO:0000313" key="6">
    <source>
        <dbReference type="EMBL" id="SUZ95616.1"/>
    </source>
</evidence>
<reference evidence="6" key="1">
    <citation type="submission" date="2018-05" db="EMBL/GenBank/DDBJ databases">
        <authorList>
            <person name="Lanie J.A."/>
            <person name="Ng W.-L."/>
            <person name="Kazmierczak K.M."/>
            <person name="Andrzejewski T.M."/>
            <person name="Davidsen T.M."/>
            <person name="Wayne K.J."/>
            <person name="Tettelin H."/>
            <person name="Glass J.I."/>
            <person name="Rusch D."/>
            <person name="Podicherti R."/>
            <person name="Tsui H.-C.T."/>
            <person name="Winkler M.E."/>
        </authorList>
    </citation>
    <scope>NUCLEOTIDE SEQUENCE</scope>
</reference>
<dbReference type="InterPro" id="IPR051546">
    <property type="entry name" value="Aspartate_Ammonia-Lyase"/>
</dbReference>